<protein>
    <submittedName>
        <fullName evidence="3">Alpha-ketoglutaric semialdehyde dehydrogenase</fullName>
        <ecNumber evidence="3">1.2.1.26</ecNumber>
    </submittedName>
</protein>
<reference evidence="4" key="1">
    <citation type="submission" date="2023-07" db="EMBL/GenBank/DDBJ databases">
        <title>Functional and genomic diversity of the sorghum phyllosphere microbiome.</title>
        <authorList>
            <person name="Shade A."/>
        </authorList>
    </citation>
    <scope>NUCLEOTIDE SEQUENCE [LARGE SCALE GENOMIC DNA]</scope>
    <source>
        <strain evidence="4">SORGH_AS_0422</strain>
    </source>
</reference>
<dbReference type="InterPro" id="IPR016162">
    <property type="entry name" value="Ald_DH_N"/>
</dbReference>
<evidence type="ECO:0000256" key="1">
    <source>
        <dbReference type="ARBA" id="ARBA00023002"/>
    </source>
</evidence>
<evidence type="ECO:0000313" key="3">
    <source>
        <dbReference type="EMBL" id="MDT3405457.1"/>
    </source>
</evidence>
<accession>A0ABU3H2H3</accession>
<dbReference type="InterPro" id="IPR050740">
    <property type="entry name" value="Aldehyde_DH_Superfamily"/>
</dbReference>
<dbReference type="Pfam" id="PF00171">
    <property type="entry name" value="Aldedh"/>
    <property type="match status" value="1"/>
</dbReference>
<dbReference type="InterPro" id="IPR044151">
    <property type="entry name" value="ALDH_KGSADH"/>
</dbReference>
<feature type="domain" description="Aldehyde dehydrogenase" evidence="2">
    <location>
        <begin position="38"/>
        <end position="470"/>
    </location>
</feature>
<gene>
    <name evidence="3" type="ORF">QE417_004529</name>
</gene>
<organism evidence="3 4">
    <name type="scientific">Mucilaginibacter terrae</name>
    <dbReference type="NCBI Taxonomy" id="1955052"/>
    <lineage>
        <taxon>Bacteria</taxon>
        <taxon>Pseudomonadati</taxon>
        <taxon>Bacteroidota</taxon>
        <taxon>Sphingobacteriia</taxon>
        <taxon>Sphingobacteriales</taxon>
        <taxon>Sphingobacteriaceae</taxon>
        <taxon>Mucilaginibacter</taxon>
    </lineage>
</organism>
<dbReference type="InterPro" id="IPR015590">
    <property type="entry name" value="Aldehyde_DH_dom"/>
</dbReference>
<dbReference type="Proteomes" id="UP001258315">
    <property type="component" value="Unassembled WGS sequence"/>
</dbReference>
<dbReference type="CDD" id="cd07129">
    <property type="entry name" value="ALDH_KGSADH"/>
    <property type="match status" value="1"/>
</dbReference>
<comment type="caution">
    <text evidence="3">The sequence shown here is derived from an EMBL/GenBank/DDBJ whole genome shotgun (WGS) entry which is preliminary data.</text>
</comment>
<dbReference type="EC" id="1.2.1.26" evidence="3"/>
<keyword evidence="4" id="KW-1185">Reference proteome</keyword>
<dbReference type="EMBL" id="JAVLVU010000001">
    <property type="protein sequence ID" value="MDT3405457.1"/>
    <property type="molecule type" value="Genomic_DNA"/>
</dbReference>
<dbReference type="InterPro" id="IPR016161">
    <property type="entry name" value="Ald_DH/histidinol_DH"/>
</dbReference>
<evidence type="ECO:0000259" key="2">
    <source>
        <dbReference type="Pfam" id="PF00171"/>
    </source>
</evidence>
<proteinExistence type="predicted"/>
<dbReference type="SUPFAM" id="SSF53720">
    <property type="entry name" value="ALDH-like"/>
    <property type="match status" value="1"/>
</dbReference>
<dbReference type="GO" id="GO:0047533">
    <property type="term" value="F:2,5-dioxovalerate dehydrogenase (NADP+) activity"/>
    <property type="evidence" value="ECO:0007669"/>
    <property type="project" value="UniProtKB-EC"/>
</dbReference>
<evidence type="ECO:0000313" key="4">
    <source>
        <dbReference type="Proteomes" id="UP001258315"/>
    </source>
</evidence>
<sequence>MIAINIEGKQLIAGRAVATGNHGDAGADRILGKPLPFKYYQATKGEIDEAVIAAKQSFPAFRSKSGKERADLLDEIATEITAIGDDLILLANLETALPEQRLMGERQRTLDQIKAFAGLLREGSWVNATIEHGDPDRTPLPKPDLRSMQTALGPVAVFGASNFPFAFSVAGGDTISALAAGCPVVFKAHPAHPGTCELVGKAIVEAVKKCNMPDGVFSMLHGDGPTVGAELVVHPGIKAVAFTGSYKAGRAIYNAAAARPEPIPVYAEMGSTNPVFVLPEAMKLKGESIARGFAAALTLGVGQFCTNPGLLVYHSDWAGWPFKEKLAEAISSSQGGTMLTEQIAGSYQAGIVSRGDTPGLETLAKGLPATNSAYQTPVLFHADANLLMQTPHLEEELFGPSAIAVAAKSREELLSLAENLSGHLTATVHGTDEDLAAYKDLLDVLVRKVGRLIINGFPTGVEVSHAMVHGGPFPATTDARSTSVGTAAIFRFTRPVCFQGMPQALLPDELKDNNPMGIWQTVNGKLTRSII</sequence>
<dbReference type="RefSeq" id="WP_311954030.1">
    <property type="nucleotide sequence ID" value="NZ_JAVLVU010000001.1"/>
</dbReference>
<dbReference type="PANTHER" id="PTHR43353:SF3">
    <property type="entry name" value="ALDEHYDE DEHYDROGENASE-RELATED"/>
    <property type="match status" value="1"/>
</dbReference>
<dbReference type="Gene3D" id="3.40.309.10">
    <property type="entry name" value="Aldehyde Dehydrogenase, Chain A, domain 2"/>
    <property type="match status" value="1"/>
</dbReference>
<dbReference type="PANTHER" id="PTHR43353">
    <property type="entry name" value="SUCCINATE-SEMIALDEHYDE DEHYDROGENASE, MITOCHONDRIAL"/>
    <property type="match status" value="1"/>
</dbReference>
<name>A0ABU3H2H3_9SPHI</name>
<dbReference type="Gene3D" id="3.40.605.10">
    <property type="entry name" value="Aldehyde Dehydrogenase, Chain A, domain 1"/>
    <property type="match status" value="1"/>
</dbReference>
<dbReference type="InterPro" id="IPR016163">
    <property type="entry name" value="Ald_DH_C"/>
</dbReference>
<keyword evidence="1 3" id="KW-0560">Oxidoreductase</keyword>